<reference evidence="3" key="1">
    <citation type="journal article" date="2018" name="Nat. Plants">
        <title>Whole-genome landscape of Medicago truncatula symbiotic genes.</title>
        <authorList>
            <person name="Pecrix Y."/>
            <person name="Staton S.E."/>
            <person name="Sallet E."/>
            <person name="Lelandais-Briere C."/>
            <person name="Moreau S."/>
            <person name="Carrere S."/>
            <person name="Blein T."/>
            <person name="Jardinaud M.F."/>
            <person name="Latrasse D."/>
            <person name="Zouine M."/>
            <person name="Zahm M."/>
            <person name="Kreplak J."/>
            <person name="Mayjonade B."/>
            <person name="Satge C."/>
            <person name="Perez M."/>
            <person name="Cauet S."/>
            <person name="Marande W."/>
            <person name="Chantry-Darmon C."/>
            <person name="Lopez-Roques C."/>
            <person name="Bouchez O."/>
            <person name="Berard A."/>
            <person name="Debelle F."/>
            <person name="Munos S."/>
            <person name="Bendahmane A."/>
            <person name="Berges H."/>
            <person name="Niebel A."/>
            <person name="Buitink J."/>
            <person name="Frugier F."/>
            <person name="Benhamed M."/>
            <person name="Crespi M."/>
            <person name="Gouzy J."/>
            <person name="Gamas P."/>
        </authorList>
    </citation>
    <scope>NUCLEOTIDE SEQUENCE [LARGE SCALE GENOMIC DNA]</scope>
    <source>
        <strain evidence="3">cv. Jemalong A17</strain>
    </source>
</reference>
<keyword evidence="1" id="KW-0812">Transmembrane</keyword>
<comment type="caution">
    <text evidence="2">The sequence shown here is derived from an EMBL/GenBank/DDBJ whole genome shotgun (WGS) entry which is preliminary data.</text>
</comment>
<keyword evidence="1" id="KW-0472">Membrane</keyword>
<gene>
    <name evidence="2" type="ORF">MtrunA17_Chr1g0148441</name>
</gene>
<dbReference type="AlphaFoldDB" id="A0A396JP90"/>
<proteinExistence type="predicted"/>
<dbReference type="Gramene" id="rna240">
    <property type="protein sequence ID" value="RHN76857.1"/>
    <property type="gene ID" value="gene240"/>
</dbReference>
<organism evidence="2 3">
    <name type="scientific">Medicago truncatula</name>
    <name type="common">Barrel medic</name>
    <name type="synonym">Medicago tribuloides</name>
    <dbReference type="NCBI Taxonomy" id="3880"/>
    <lineage>
        <taxon>Eukaryota</taxon>
        <taxon>Viridiplantae</taxon>
        <taxon>Streptophyta</taxon>
        <taxon>Embryophyta</taxon>
        <taxon>Tracheophyta</taxon>
        <taxon>Spermatophyta</taxon>
        <taxon>Magnoliopsida</taxon>
        <taxon>eudicotyledons</taxon>
        <taxon>Gunneridae</taxon>
        <taxon>Pentapetalae</taxon>
        <taxon>rosids</taxon>
        <taxon>fabids</taxon>
        <taxon>Fabales</taxon>
        <taxon>Fabaceae</taxon>
        <taxon>Papilionoideae</taxon>
        <taxon>50 kb inversion clade</taxon>
        <taxon>NPAAA clade</taxon>
        <taxon>Hologalegina</taxon>
        <taxon>IRL clade</taxon>
        <taxon>Trifolieae</taxon>
        <taxon>Medicago</taxon>
    </lineage>
</organism>
<dbReference type="EMBL" id="PSQE01000001">
    <property type="protein sequence ID" value="RHN76857.1"/>
    <property type="molecule type" value="Genomic_DNA"/>
</dbReference>
<feature type="transmembrane region" description="Helical" evidence="1">
    <location>
        <begin position="12"/>
        <end position="35"/>
    </location>
</feature>
<protein>
    <submittedName>
        <fullName evidence="2">Uncharacterized protein</fullName>
    </submittedName>
</protein>
<evidence type="ECO:0000313" key="3">
    <source>
        <dbReference type="Proteomes" id="UP000265566"/>
    </source>
</evidence>
<dbReference type="Proteomes" id="UP000265566">
    <property type="component" value="Chromosome 1"/>
</dbReference>
<keyword evidence="1" id="KW-1133">Transmembrane helix</keyword>
<evidence type="ECO:0000256" key="1">
    <source>
        <dbReference type="SAM" id="Phobius"/>
    </source>
</evidence>
<accession>A0A396JP90</accession>
<sequence length="107" mass="12538">MQLLICKYYKHYILIYSNFSFLLQYLSAGVVPTMLPTPCINITYLWLSINFNDLKEISAALCVFRSSPNLKELHILARLEEEIVPLTSDSYCWEDIFSECDLCWEDI</sequence>
<evidence type="ECO:0000313" key="2">
    <source>
        <dbReference type="EMBL" id="RHN76857.1"/>
    </source>
</evidence>
<name>A0A396JP90_MEDTR</name>